<evidence type="ECO:0000256" key="3">
    <source>
        <dbReference type="ARBA" id="ARBA00022475"/>
    </source>
</evidence>
<evidence type="ECO:0000256" key="6">
    <source>
        <dbReference type="ARBA" id="ARBA00023136"/>
    </source>
</evidence>
<feature type="transmembrane region" description="Helical" evidence="7">
    <location>
        <begin position="142"/>
        <end position="162"/>
    </location>
</feature>
<dbReference type="AlphaFoldDB" id="A0A4S4BQU6"/>
<dbReference type="CDD" id="cd06261">
    <property type="entry name" value="TM_PBP2"/>
    <property type="match status" value="1"/>
</dbReference>
<sequence>MRVQWTWGGAAFQIANCALLALLGAGTLYPFLNLLAISLNDSMDTVRGGIYLLPREFTLDNYKLIFQNQRLFSATGLSVARTLLGTTAALIATTMVAYALSRREFMLRKLLNTVLVISMYVNGGLIPYYILIKQLGLTNTFLVYLLPGLLGAFNVLIMRSFFDELPPGLIESAKLDGANEFTTLFRVVLPVSLPVLATITLFLSVGHWNAWLDNYLFNTDESLTLLQYELMKILMQSTDQIGAGAGNNVDAEMMRMTTPQSIRATMTIIVTIPILFVYPFMQNYFIKGMTLGAVKG</sequence>
<keyword evidence="3" id="KW-1003">Cell membrane</keyword>
<feature type="transmembrane region" description="Helical" evidence="7">
    <location>
        <begin position="110"/>
        <end position="130"/>
    </location>
</feature>
<feature type="transmembrane region" description="Helical" evidence="7">
    <location>
        <begin position="79"/>
        <end position="98"/>
    </location>
</feature>
<accession>A0A4S4BQU6</accession>
<gene>
    <name evidence="9" type="ORF">E6C55_16810</name>
</gene>
<feature type="transmembrane region" description="Helical" evidence="7">
    <location>
        <begin position="183"/>
        <end position="205"/>
    </location>
</feature>
<comment type="similarity">
    <text evidence="7">Belongs to the binding-protein-dependent transport system permease family.</text>
</comment>
<dbReference type="GO" id="GO:0005886">
    <property type="term" value="C:plasma membrane"/>
    <property type="evidence" value="ECO:0007669"/>
    <property type="project" value="UniProtKB-SubCell"/>
</dbReference>
<comment type="caution">
    <text evidence="9">The sequence shown here is derived from an EMBL/GenBank/DDBJ whole genome shotgun (WGS) entry which is preliminary data.</text>
</comment>
<dbReference type="Proteomes" id="UP000310636">
    <property type="component" value="Unassembled WGS sequence"/>
</dbReference>
<dbReference type="GO" id="GO:0055085">
    <property type="term" value="P:transmembrane transport"/>
    <property type="evidence" value="ECO:0007669"/>
    <property type="project" value="InterPro"/>
</dbReference>
<evidence type="ECO:0000256" key="4">
    <source>
        <dbReference type="ARBA" id="ARBA00022692"/>
    </source>
</evidence>
<evidence type="ECO:0000256" key="5">
    <source>
        <dbReference type="ARBA" id="ARBA00022989"/>
    </source>
</evidence>
<dbReference type="PANTHER" id="PTHR43744">
    <property type="entry name" value="ABC TRANSPORTER PERMEASE PROTEIN MG189-RELATED-RELATED"/>
    <property type="match status" value="1"/>
</dbReference>
<evidence type="ECO:0000313" key="9">
    <source>
        <dbReference type="EMBL" id="THF77324.1"/>
    </source>
</evidence>
<dbReference type="InterPro" id="IPR000515">
    <property type="entry name" value="MetI-like"/>
</dbReference>
<dbReference type="EMBL" id="SSOB01000020">
    <property type="protein sequence ID" value="THF77324.1"/>
    <property type="molecule type" value="Genomic_DNA"/>
</dbReference>
<dbReference type="PANTHER" id="PTHR43744:SF9">
    <property type="entry name" value="POLYGALACTURONAN_RHAMNOGALACTURONAN TRANSPORT SYSTEM PERMEASE PROTEIN YTCP"/>
    <property type="match status" value="1"/>
</dbReference>
<dbReference type="RefSeq" id="WP_136370969.1">
    <property type="nucleotide sequence ID" value="NZ_SSOB01000020.1"/>
</dbReference>
<dbReference type="Gene3D" id="1.10.3720.10">
    <property type="entry name" value="MetI-like"/>
    <property type="match status" value="1"/>
</dbReference>
<evidence type="ECO:0000256" key="1">
    <source>
        <dbReference type="ARBA" id="ARBA00004651"/>
    </source>
</evidence>
<evidence type="ECO:0000313" key="10">
    <source>
        <dbReference type="Proteomes" id="UP000310636"/>
    </source>
</evidence>
<keyword evidence="4 7" id="KW-0812">Transmembrane</keyword>
<keyword evidence="2 7" id="KW-0813">Transport</keyword>
<keyword evidence="5 7" id="KW-1133">Transmembrane helix</keyword>
<protein>
    <submittedName>
        <fullName evidence="9">Carbohydrate ABC transporter permease</fullName>
    </submittedName>
</protein>
<organism evidence="9 10">
    <name type="scientific">Cohnella fermenti</name>
    <dbReference type="NCBI Taxonomy" id="2565925"/>
    <lineage>
        <taxon>Bacteria</taxon>
        <taxon>Bacillati</taxon>
        <taxon>Bacillota</taxon>
        <taxon>Bacilli</taxon>
        <taxon>Bacillales</taxon>
        <taxon>Paenibacillaceae</taxon>
        <taxon>Cohnella</taxon>
    </lineage>
</organism>
<evidence type="ECO:0000256" key="7">
    <source>
        <dbReference type="RuleBase" id="RU363032"/>
    </source>
</evidence>
<dbReference type="InterPro" id="IPR035906">
    <property type="entry name" value="MetI-like_sf"/>
</dbReference>
<dbReference type="Pfam" id="PF00528">
    <property type="entry name" value="BPD_transp_1"/>
    <property type="match status" value="1"/>
</dbReference>
<feature type="transmembrane region" description="Helical" evidence="7">
    <location>
        <begin position="262"/>
        <end position="281"/>
    </location>
</feature>
<feature type="transmembrane region" description="Helical" evidence="7">
    <location>
        <begin position="12"/>
        <end position="32"/>
    </location>
</feature>
<evidence type="ECO:0000256" key="2">
    <source>
        <dbReference type="ARBA" id="ARBA00022448"/>
    </source>
</evidence>
<evidence type="ECO:0000259" key="8">
    <source>
        <dbReference type="PROSITE" id="PS50928"/>
    </source>
</evidence>
<name>A0A4S4BQU6_9BACL</name>
<dbReference type="OrthoDB" id="9810086at2"/>
<keyword evidence="6 7" id="KW-0472">Membrane</keyword>
<dbReference type="PROSITE" id="PS50928">
    <property type="entry name" value="ABC_TM1"/>
    <property type="match status" value="1"/>
</dbReference>
<reference evidence="9 10" key="1">
    <citation type="submission" date="2019-04" db="EMBL/GenBank/DDBJ databases">
        <title>Cohnella sp. nov. isolated from preserved vegetables.</title>
        <authorList>
            <person name="Lin S.-Y."/>
            <person name="Hung M.-H."/>
            <person name="Young C.-C."/>
        </authorList>
    </citation>
    <scope>NUCLEOTIDE SEQUENCE [LARGE SCALE GENOMIC DNA]</scope>
    <source>
        <strain evidence="9 10">CC-MHH1044</strain>
    </source>
</reference>
<keyword evidence="10" id="KW-1185">Reference proteome</keyword>
<comment type="subcellular location">
    <subcellularLocation>
        <location evidence="1 7">Cell membrane</location>
        <topology evidence="1 7">Multi-pass membrane protein</topology>
    </subcellularLocation>
</comment>
<dbReference type="SUPFAM" id="SSF161098">
    <property type="entry name" value="MetI-like"/>
    <property type="match status" value="1"/>
</dbReference>
<proteinExistence type="inferred from homology"/>
<feature type="domain" description="ABC transmembrane type-1" evidence="8">
    <location>
        <begin position="75"/>
        <end position="281"/>
    </location>
</feature>